<dbReference type="Proteomes" id="UP000239772">
    <property type="component" value="Unassembled WGS sequence"/>
</dbReference>
<dbReference type="Gene3D" id="3.90.1570.10">
    <property type="entry name" value="tt1808, chain A"/>
    <property type="match status" value="1"/>
</dbReference>
<dbReference type="InterPro" id="IPR012296">
    <property type="entry name" value="Nuclease_put_TT1808"/>
</dbReference>
<dbReference type="InterPro" id="IPR011335">
    <property type="entry name" value="Restrct_endonuc-II-like"/>
</dbReference>
<dbReference type="AlphaFoldDB" id="A0A2T1HMX3"/>
<comment type="caution">
    <text evidence="2">The sequence shown here is derived from an EMBL/GenBank/DDBJ whole genome shotgun (WGS) entry which is preliminary data.</text>
</comment>
<dbReference type="CDD" id="cd06260">
    <property type="entry name" value="DUF820-like"/>
    <property type="match status" value="1"/>
</dbReference>
<dbReference type="EMBL" id="PVZS01000033">
    <property type="protein sequence ID" value="PSC03010.1"/>
    <property type="molecule type" value="Genomic_DNA"/>
</dbReference>
<gene>
    <name evidence="2" type="ORF">SLNSH_21115</name>
</gene>
<feature type="domain" description="Putative restriction endonuclease" evidence="1">
    <location>
        <begin position="14"/>
        <end position="159"/>
    </location>
</feature>
<proteinExistence type="predicted"/>
<keyword evidence="2" id="KW-0540">Nuclease</keyword>
<dbReference type="SUPFAM" id="SSF52980">
    <property type="entry name" value="Restriction endonuclease-like"/>
    <property type="match status" value="1"/>
</dbReference>
<evidence type="ECO:0000313" key="2">
    <source>
        <dbReference type="EMBL" id="PSC03010.1"/>
    </source>
</evidence>
<sequence length="192" mass="21051">MAEAAQAQAMMNVAEYLSFADAHPQQRFELLAGIPVAMAPATINHSQIAGNIDAACRRQVRDRGCQSYQGAGVASADEASFLPQPDVMVRCGPVDGRRRWVSDPIVVMEVLSPSTMADDRGYKLTTYMDFQSLRHLALVDQDEVRVEHWARSDQGVWSEGPEVLNSLESRLVLTAVGADLPLSEIYAGVTFR</sequence>
<dbReference type="OrthoDB" id="155284at2"/>
<dbReference type="RefSeq" id="WP_106339690.1">
    <property type="nucleotide sequence ID" value="NZ_PVZS01000033.1"/>
</dbReference>
<evidence type="ECO:0000259" key="1">
    <source>
        <dbReference type="Pfam" id="PF05685"/>
    </source>
</evidence>
<dbReference type="PANTHER" id="PTHR36558:SF1">
    <property type="entry name" value="RESTRICTION ENDONUCLEASE DOMAIN-CONTAINING PROTEIN-RELATED"/>
    <property type="match status" value="1"/>
</dbReference>
<name>A0A2T1HMX3_9HYPH</name>
<dbReference type="GO" id="GO:0004519">
    <property type="term" value="F:endonuclease activity"/>
    <property type="evidence" value="ECO:0007669"/>
    <property type="project" value="UniProtKB-KW"/>
</dbReference>
<keyword evidence="3" id="KW-1185">Reference proteome</keyword>
<protein>
    <submittedName>
        <fullName evidence="2">Uma2 family endonuclease</fullName>
    </submittedName>
</protein>
<keyword evidence="2" id="KW-0255">Endonuclease</keyword>
<reference evidence="3" key="1">
    <citation type="submission" date="2018-03" db="EMBL/GenBank/DDBJ databases">
        <authorList>
            <person name="Sun L."/>
            <person name="Liu H."/>
            <person name="Chen W."/>
            <person name="Huang K."/>
            <person name="Liu W."/>
            <person name="Gao X."/>
        </authorList>
    </citation>
    <scope>NUCLEOTIDE SEQUENCE [LARGE SCALE GENOMIC DNA]</scope>
    <source>
        <strain evidence="3">SH9</strain>
    </source>
</reference>
<dbReference type="InterPro" id="IPR008538">
    <property type="entry name" value="Uma2"/>
</dbReference>
<organism evidence="2 3">
    <name type="scientific">Alsobacter soli</name>
    <dbReference type="NCBI Taxonomy" id="2109933"/>
    <lineage>
        <taxon>Bacteria</taxon>
        <taxon>Pseudomonadati</taxon>
        <taxon>Pseudomonadota</taxon>
        <taxon>Alphaproteobacteria</taxon>
        <taxon>Hyphomicrobiales</taxon>
        <taxon>Alsobacteraceae</taxon>
        <taxon>Alsobacter</taxon>
    </lineage>
</organism>
<accession>A0A2T1HMX3</accession>
<evidence type="ECO:0000313" key="3">
    <source>
        <dbReference type="Proteomes" id="UP000239772"/>
    </source>
</evidence>
<keyword evidence="2" id="KW-0378">Hydrolase</keyword>
<dbReference type="PANTHER" id="PTHR36558">
    <property type="entry name" value="GLR1098 PROTEIN"/>
    <property type="match status" value="1"/>
</dbReference>
<dbReference type="Pfam" id="PF05685">
    <property type="entry name" value="Uma2"/>
    <property type="match status" value="1"/>
</dbReference>